<sequence>MANYTVKQLARLSGVSVRTLHHYDEIGLLKPSFVGENRYRYYGREELLRLQDILFYRELGVPLADIPRLIETDGRDRLAILAEHRTMLADRVKRSRQLLRTIDRTIADIKGEETMTDKDMFTGFDEAKQAEYENWLVDRFGGDTRKRIEASKAGLASLDKDVLAARLAEGKAASHALADAFKAGTEAEDPAIDPLLQRHHAWIAAMWNRECSPQAYVGLSVLYLENADFRATFEREREGFAEWLSAAMKAYAARLEAA</sequence>
<dbReference type="RefSeq" id="WP_159794223.1">
    <property type="nucleotide sequence ID" value="NZ_WTYM01000036.1"/>
</dbReference>
<reference evidence="6 7" key="1">
    <citation type="submission" date="2019-12" db="EMBL/GenBank/DDBJ databases">
        <title>Genomic-based taxomic classification of the family Erythrobacteraceae.</title>
        <authorList>
            <person name="Xu L."/>
        </authorList>
    </citation>
    <scope>NUCLEOTIDE SEQUENCE [LARGE SCALE GENOMIC DNA]</scope>
    <source>
        <strain evidence="6 7">MCCC 1K01500</strain>
    </source>
</reference>
<dbReference type="CDD" id="cd01106">
    <property type="entry name" value="HTH_TipAL-Mta"/>
    <property type="match status" value="1"/>
</dbReference>
<dbReference type="SMART" id="SM00422">
    <property type="entry name" value="HTH_MERR"/>
    <property type="match status" value="1"/>
</dbReference>
<dbReference type="AlphaFoldDB" id="A0A6I4SX79"/>
<dbReference type="Gene3D" id="1.10.490.50">
    <property type="entry name" value="Antibiotic binding domain of TipA-like multidrug resistance regulators"/>
    <property type="match status" value="1"/>
</dbReference>
<dbReference type="PROSITE" id="PS50937">
    <property type="entry name" value="HTH_MERR_2"/>
    <property type="match status" value="1"/>
</dbReference>
<keyword evidence="3" id="KW-0010">Activator</keyword>
<comment type="caution">
    <text evidence="6">The sequence shown here is derived from an EMBL/GenBank/DDBJ whole genome shotgun (WGS) entry which is preliminary data.</text>
</comment>
<evidence type="ECO:0000313" key="6">
    <source>
        <dbReference type="EMBL" id="MXO59637.1"/>
    </source>
</evidence>
<evidence type="ECO:0000313" key="7">
    <source>
        <dbReference type="Proteomes" id="UP000433652"/>
    </source>
</evidence>
<feature type="domain" description="HTH merR-type" evidence="5">
    <location>
        <begin position="3"/>
        <end position="72"/>
    </location>
</feature>
<evidence type="ECO:0000256" key="3">
    <source>
        <dbReference type="ARBA" id="ARBA00023159"/>
    </source>
</evidence>
<dbReference type="Pfam" id="PF07739">
    <property type="entry name" value="TipAS"/>
    <property type="match status" value="1"/>
</dbReference>
<accession>A0A6I4SX79</accession>
<keyword evidence="2" id="KW-0238">DNA-binding</keyword>
<gene>
    <name evidence="6" type="ORF">GRI89_08800</name>
</gene>
<proteinExistence type="predicted"/>
<dbReference type="SUPFAM" id="SSF89082">
    <property type="entry name" value="Antibiotic binding domain of TipA-like multidrug resistance regulators"/>
    <property type="match status" value="1"/>
</dbReference>
<dbReference type="PANTHER" id="PTHR30204:SF90">
    <property type="entry name" value="HTH-TYPE TRANSCRIPTIONAL ACTIVATOR MTA"/>
    <property type="match status" value="1"/>
</dbReference>
<organism evidence="6 7">
    <name type="scientific">Croceibacterium salegens</name>
    <dbReference type="NCBI Taxonomy" id="1737568"/>
    <lineage>
        <taxon>Bacteria</taxon>
        <taxon>Pseudomonadati</taxon>
        <taxon>Pseudomonadota</taxon>
        <taxon>Alphaproteobacteria</taxon>
        <taxon>Sphingomonadales</taxon>
        <taxon>Erythrobacteraceae</taxon>
        <taxon>Croceibacterium</taxon>
    </lineage>
</organism>
<evidence type="ECO:0000256" key="4">
    <source>
        <dbReference type="ARBA" id="ARBA00023163"/>
    </source>
</evidence>
<keyword evidence="7" id="KW-1185">Reference proteome</keyword>
<dbReference type="InterPro" id="IPR000551">
    <property type="entry name" value="MerR-type_HTH_dom"/>
</dbReference>
<dbReference type="InterPro" id="IPR036244">
    <property type="entry name" value="TipA-like_antibiotic-bd"/>
</dbReference>
<dbReference type="PRINTS" id="PR00040">
    <property type="entry name" value="HTHMERR"/>
</dbReference>
<dbReference type="OrthoDB" id="9802944at2"/>
<dbReference type="Pfam" id="PF13411">
    <property type="entry name" value="MerR_1"/>
    <property type="match status" value="1"/>
</dbReference>
<evidence type="ECO:0000256" key="2">
    <source>
        <dbReference type="ARBA" id="ARBA00023125"/>
    </source>
</evidence>
<evidence type="ECO:0000256" key="1">
    <source>
        <dbReference type="ARBA" id="ARBA00023015"/>
    </source>
</evidence>
<dbReference type="Proteomes" id="UP000433652">
    <property type="component" value="Unassembled WGS sequence"/>
</dbReference>
<dbReference type="SUPFAM" id="SSF46955">
    <property type="entry name" value="Putative DNA-binding domain"/>
    <property type="match status" value="1"/>
</dbReference>
<keyword evidence="4" id="KW-0804">Transcription</keyword>
<evidence type="ECO:0000259" key="5">
    <source>
        <dbReference type="PROSITE" id="PS50937"/>
    </source>
</evidence>
<keyword evidence="1" id="KW-0805">Transcription regulation</keyword>
<protein>
    <submittedName>
        <fullName evidence="6">MerR family transcriptional regulator</fullName>
    </submittedName>
</protein>
<dbReference type="GO" id="GO:0003700">
    <property type="term" value="F:DNA-binding transcription factor activity"/>
    <property type="evidence" value="ECO:0007669"/>
    <property type="project" value="InterPro"/>
</dbReference>
<dbReference type="Gene3D" id="1.10.1660.10">
    <property type="match status" value="1"/>
</dbReference>
<dbReference type="EMBL" id="WTYM01000036">
    <property type="protein sequence ID" value="MXO59637.1"/>
    <property type="molecule type" value="Genomic_DNA"/>
</dbReference>
<dbReference type="PANTHER" id="PTHR30204">
    <property type="entry name" value="REDOX-CYCLING DRUG-SENSING TRANSCRIPTIONAL ACTIVATOR SOXR"/>
    <property type="match status" value="1"/>
</dbReference>
<dbReference type="InterPro" id="IPR009061">
    <property type="entry name" value="DNA-bd_dom_put_sf"/>
</dbReference>
<dbReference type="InterPro" id="IPR047057">
    <property type="entry name" value="MerR_fam"/>
</dbReference>
<name>A0A6I4SX79_9SPHN</name>
<dbReference type="InterPro" id="IPR012925">
    <property type="entry name" value="TipAS_dom"/>
</dbReference>
<dbReference type="GO" id="GO:0003677">
    <property type="term" value="F:DNA binding"/>
    <property type="evidence" value="ECO:0007669"/>
    <property type="project" value="UniProtKB-KW"/>
</dbReference>